<sequence>MPNTVASKRVHVAVGVIYNPQGEILIARRHDDAHQGGLWEFPGGKVETGETVCDALARELHEELGIVVHTASCTQLLEIRHDYTDKVVLLDVWKVLKFDGEALGKEGQPLKWVQPQALPEYDFPAANVAIVDAILKLAD</sequence>
<evidence type="ECO:0000313" key="18">
    <source>
        <dbReference type="EMBL" id="MEX1665002.1"/>
    </source>
</evidence>
<evidence type="ECO:0000256" key="5">
    <source>
        <dbReference type="ARBA" id="ARBA00022723"/>
    </source>
</evidence>
<evidence type="ECO:0000256" key="13">
    <source>
        <dbReference type="ARBA" id="ARBA00040794"/>
    </source>
</evidence>
<dbReference type="InterPro" id="IPR029119">
    <property type="entry name" value="MutY_C"/>
</dbReference>
<dbReference type="InterPro" id="IPR015797">
    <property type="entry name" value="NUDIX_hydrolase-like_dom_sf"/>
</dbReference>
<dbReference type="EC" id="3.6.1.55" evidence="12"/>
<evidence type="ECO:0000256" key="16">
    <source>
        <dbReference type="ARBA" id="ARBA00042798"/>
    </source>
</evidence>
<dbReference type="PROSITE" id="PS00893">
    <property type="entry name" value="NUDIX_BOX"/>
    <property type="match status" value="1"/>
</dbReference>
<keyword evidence="4" id="KW-0235">DNA replication</keyword>
<gene>
    <name evidence="18" type="primary">mutT</name>
    <name evidence="18" type="ORF">AB4875_05855</name>
</gene>
<organism evidence="18 19">
    <name type="scientific">Zhongshania arctica</name>
    <dbReference type="NCBI Taxonomy" id="3238302"/>
    <lineage>
        <taxon>Bacteria</taxon>
        <taxon>Pseudomonadati</taxon>
        <taxon>Pseudomonadota</taxon>
        <taxon>Gammaproteobacteria</taxon>
        <taxon>Cellvibrionales</taxon>
        <taxon>Spongiibacteraceae</taxon>
        <taxon>Zhongshania</taxon>
    </lineage>
</organism>
<dbReference type="InterPro" id="IPR020084">
    <property type="entry name" value="NUDIX_hydrolase_CS"/>
</dbReference>
<evidence type="ECO:0000256" key="15">
    <source>
        <dbReference type="ARBA" id="ARBA00041979"/>
    </source>
</evidence>
<dbReference type="EMBL" id="JBFRYB010000001">
    <property type="protein sequence ID" value="MEX1665002.1"/>
    <property type="molecule type" value="Genomic_DNA"/>
</dbReference>
<dbReference type="GO" id="GO:0035539">
    <property type="term" value="F:8-oxo-7,8-dihydrodeoxyguanosine triphosphate pyrophosphatase activity"/>
    <property type="evidence" value="ECO:0007669"/>
    <property type="project" value="UniProtKB-EC"/>
</dbReference>
<evidence type="ECO:0000256" key="7">
    <source>
        <dbReference type="ARBA" id="ARBA00022801"/>
    </source>
</evidence>
<comment type="similarity">
    <text evidence="2">Belongs to the Nudix hydrolase family.</text>
</comment>
<keyword evidence="9" id="KW-0234">DNA repair</keyword>
<evidence type="ECO:0000313" key="19">
    <source>
        <dbReference type="Proteomes" id="UP001557484"/>
    </source>
</evidence>
<feature type="domain" description="Nudix hydrolase" evidence="17">
    <location>
        <begin position="8"/>
        <end position="136"/>
    </location>
</feature>
<dbReference type="PROSITE" id="PS51462">
    <property type="entry name" value="NUDIX"/>
    <property type="match status" value="1"/>
</dbReference>
<evidence type="ECO:0000256" key="2">
    <source>
        <dbReference type="ARBA" id="ARBA00005582"/>
    </source>
</evidence>
<keyword evidence="7 18" id="KW-0378">Hydrolase</keyword>
<keyword evidence="3" id="KW-0515">Mutator protein</keyword>
<keyword evidence="19" id="KW-1185">Reference proteome</keyword>
<evidence type="ECO:0000256" key="3">
    <source>
        <dbReference type="ARBA" id="ARBA00022457"/>
    </source>
</evidence>
<evidence type="ECO:0000256" key="4">
    <source>
        <dbReference type="ARBA" id="ARBA00022705"/>
    </source>
</evidence>
<dbReference type="PANTHER" id="PTHR47707:SF1">
    <property type="entry name" value="NUDIX HYDROLASE FAMILY PROTEIN"/>
    <property type="match status" value="1"/>
</dbReference>
<evidence type="ECO:0000256" key="11">
    <source>
        <dbReference type="ARBA" id="ARBA00036904"/>
    </source>
</evidence>
<evidence type="ECO:0000259" key="17">
    <source>
        <dbReference type="PROSITE" id="PS51462"/>
    </source>
</evidence>
<reference evidence="18 19" key="1">
    <citation type="journal article" date="2011" name="Int. J. Syst. Evol. Microbiol.">
        <title>Zhongshania antarctica gen. nov., sp. nov. and Zhongshania guokunii sp. nov., gammaproteobacteria respectively isolated from coastal attached (fast) ice and surface seawater of the Antarctic.</title>
        <authorList>
            <person name="Li H.J."/>
            <person name="Zhang X.Y."/>
            <person name="Chen C.X."/>
            <person name="Zhang Y.J."/>
            <person name="Gao Z.M."/>
            <person name="Yu Y."/>
            <person name="Chen X.L."/>
            <person name="Chen B."/>
            <person name="Zhang Y.Z."/>
        </authorList>
    </citation>
    <scope>NUCLEOTIDE SEQUENCE [LARGE SCALE GENOMIC DNA]</scope>
    <source>
        <strain evidence="18 19">R06B22</strain>
    </source>
</reference>
<keyword evidence="5" id="KW-0479">Metal-binding</keyword>
<dbReference type="CDD" id="cd03425">
    <property type="entry name" value="NUDIX_MutT_NudA_like"/>
    <property type="match status" value="1"/>
</dbReference>
<dbReference type="RefSeq" id="WP_368375113.1">
    <property type="nucleotide sequence ID" value="NZ_JBFRYB010000001.1"/>
</dbReference>
<dbReference type="SUPFAM" id="SSF55811">
    <property type="entry name" value="Nudix"/>
    <property type="match status" value="1"/>
</dbReference>
<accession>A0ABV3TTV4</accession>
<keyword evidence="6" id="KW-0227">DNA damage</keyword>
<evidence type="ECO:0000256" key="14">
    <source>
        <dbReference type="ARBA" id="ARBA00041592"/>
    </source>
</evidence>
<dbReference type="Proteomes" id="UP001557484">
    <property type="component" value="Unassembled WGS sequence"/>
</dbReference>
<dbReference type="InterPro" id="IPR003561">
    <property type="entry name" value="Mutator_MutT"/>
</dbReference>
<dbReference type="InterPro" id="IPR000086">
    <property type="entry name" value="NUDIX_hydrolase_dom"/>
</dbReference>
<dbReference type="PANTHER" id="PTHR47707">
    <property type="entry name" value="8-OXO-DGTP DIPHOSPHATASE"/>
    <property type="match status" value="1"/>
</dbReference>
<comment type="cofactor">
    <cofactor evidence="1">
        <name>Mg(2+)</name>
        <dbReference type="ChEBI" id="CHEBI:18420"/>
    </cofactor>
</comment>
<evidence type="ECO:0000256" key="10">
    <source>
        <dbReference type="ARBA" id="ARBA00035861"/>
    </source>
</evidence>
<dbReference type="Gene3D" id="3.90.79.10">
    <property type="entry name" value="Nucleoside Triphosphate Pyrophosphohydrolase"/>
    <property type="match status" value="1"/>
</dbReference>
<dbReference type="NCBIfam" id="TIGR00586">
    <property type="entry name" value="mutt"/>
    <property type="match status" value="1"/>
</dbReference>
<protein>
    <recommendedName>
        <fullName evidence="13">8-oxo-dGTP diphosphatase</fullName>
        <ecNumber evidence="12">3.6.1.55</ecNumber>
    </recommendedName>
    <alternativeName>
        <fullName evidence="16">7,8-dihydro-8-oxoguanine-triphosphatase</fullName>
    </alternativeName>
    <alternativeName>
        <fullName evidence="15">Mutator protein MutT</fullName>
    </alternativeName>
    <alternativeName>
        <fullName evidence="14">dGTP pyrophosphohydrolase</fullName>
    </alternativeName>
</protein>
<dbReference type="PRINTS" id="PR00502">
    <property type="entry name" value="NUDIXFAMILY"/>
</dbReference>
<dbReference type="InterPro" id="IPR020476">
    <property type="entry name" value="Nudix_hydrolase"/>
</dbReference>
<evidence type="ECO:0000256" key="1">
    <source>
        <dbReference type="ARBA" id="ARBA00001946"/>
    </source>
</evidence>
<comment type="catalytic activity">
    <reaction evidence="11">
        <text>8-oxo-GTP + H2O = 8-oxo-GMP + diphosphate + H(+)</text>
        <dbReference type="Rhea" id="RHEA:67616"/>
        <dbReference type="ChEBI" id="CHEBI:15377"/>
        <dbReference type="ChEBI" id="CHEBI:15378"/>
        <dbReference type="ChEBI" id="CHEBI:33019"/>
        <dbReference type="ChEBI" id="CHEBI:143553"/>
        <dbReference type="ChEBI" id="CHEBI:145694"/>
    </reaction>
</comment>
<comment type="caution">
    <text evidence="18">The sequence shown here is derived from an EMBL/GenBank/DDBJ whole genome shotgun (WGS) entry which is preliminary data.</text>
</comment>
<keyword evidence="8" id="KW-0460">Magnesium</keyword>
<comment type="catalytic activity">
    <reaction evidence="10">
        <text>8-oxo-dGTP + H2O = 8-oxo-dGMP + diphosphate + H(+)</text>
        <dbReference type="Rhea" id="RHEA:31575"/>
        <dbReference type="ChEBI" id="CHEBI:15377"/>
        <dbReference type="ChEBI" id="CHEBI:15378"/>
        <dbReference type="ChEBI" id="CHEBI:33019"/>
        <dbReference type="ChEBI" id="CHEBI:63224"/>
        <dbReference type="ChEBI" id="CHEBI:77896"/>
        <dbReference type="EC" id="3.6.1.55"/>
    </reaction>
</comment>
<evidence type="ECO:0000256" key="9">
    <source>
        <dbReference type="ARBA" id="ARBA00023204"/>
    </source>
</evidence>
<name>A0ABV3TTV4_9GAMM</name>
<dbReference type="Pfam" id="PF14815">
    <property type="entry name" value="NUDIX_4"/>
    <property type="match status" value="1"/>
</dbReference>
<evidence type="ECO:0000256" key="8">
    <source>
        <dbReference type="ARBA" id="ARBA00022842"/>
    </source>
</evidence>
<dbReference type="InterPro" id="IPR047127">
    <property type="entry name" value="MutT-like"/>
</dbReference>
<evidence type="ECO:0000256" key="6">
    <source>
        <dbReference type="ARBA" id="ARBA00022763"/>
    </source>
</evidence>
<evidence type="ECO:0000256" key="12">
    <source>
        <dbReference type="ARBA" id="ARBA00038905"/>
    </source>
</evidence>
<proteinExistence type="inferred from homology"/>